<reference evidence="3" key="1">
    <citation type="journal article" date="2018" name="Gigascience">
        <title>Genome assembly of the Pink Ipe (Handroanthus impetiginosus, Bignoniaceae), a highly valued, ecologically keystone Neotropical timber forest tree.</title>
        <authorList>
            <person name="Silva-Junior O.B."/>
            <person name="Grattapaglia D."/>
            <person name="Novaes E."/>
            <person name="Collevatti R.G."/>
        </authorList>
    </citation>
    <scope>NUCLEOTIDE SEQUENCE [LARGE SCALE GENOMIC DNA]</scope>
    <source>
        <strain evidence="3">cv. UFG-1</strain>
    </source>
</reference>
<protein>
    <submittedName>
        <fullName evidence="2">Protein kinase PCTAIRE</fullName>
        <ecNumber evidence="2">2.7.11.1</ecNumber>
    </submittedName>
</protein>
<dbReference type="InterPro" id="IPR008271">
    <property type="entry name" value="Ser/Thr_kinase_AS"/>
</dbReference>
<dbReference type="InterPro" id="IPR011009">
    <property type="entry name" value="Kinase-like_dom_sf"/>
</dbReference>
<dbReference type="InterPro" id="IPR000719">
    <property type="entry name" value="Prot_kinase_dom"/>
</dbReference>
<sequence>MAFLLFPTATTFHQDSKLMKIFPTRDSKHISQSFIWSSPRPYKWNFLRCNAFLNDVSDNLLNSSLHLDQLFFQSPPLQQLQKITGELPEVQKWGLLVLGGITWIYLTARPGVLIGAIDAYILAPLQVGLDTLSGRRSLKRTDFLVGDRLGEGSFGVVYSGVVVPKNVNVEETFRRKGSRRTLQMDERFKQKVILKRVKTGVQGAVECGDYEEWFNYRLSRAAPETCAEFLGSFIADKTNTQFTKGEKWLVWKYEGDLDLGDYMRDRNFPLNLESVMFGRVLEGLESIERNALIIKQIMRQIITSLKKIHDTGIVHRDVKPSNLVVTKKGKIKLIDFGAATDLRIGKNYVPNRGLLDPEYCPPELYVMPEETPNPPPEPIAAFLSPILWQEYHQDFHASINFLFFIRPDLNSPDLFDMYSAGIVLLQMAIPSLRSTAGLKNFNTELKAVGYDLNRWREKTRLRPDLSILDLDSGRGWDLATKLISERGFLRRGRLSAAAALRHPYFLLGGDQAAAVLSKFSLIKQ</sequence>
<keyword evidence="2" id="KW-0808">Transferase</keyword>
<dbReference type="AlphaFoldDB" id="A0A2G9HA96"/>
<keyword evidence="2" id="KW-0418">Kinase</keyword>
<accession>A0A2G9HA96</accession>
<evidence type="ECO:0000313" key="2">
    <source>
        <dbReference type="EMBL" id="PIN14429.1"/>
    </source>
</evidence>
<dbReference type="EMBL" id="NKXS01002282">
    <property type="protein sequence ID" value="PIN14429.1"/>
    <property type="molecule type" value="Genomic_DNA"/>
</dbReference>
<organism evidence="2 3">
    <name type="scientific">Handroanthus impetiginosus</name>
    <dbReference type="NCBI Taxonomy" id="429701"/>
    <lineage>
        <taxon>Eukaryota</taxon>
        <taxon>Viridiplantae</taxon>
        <taxon>Streptophyta</taxon>
        <taxon>Embryophyta</taxon>
        <taxon>Tracheophyta</taxon>
        <taxon>Spermatophyta</taxon>
        <taxon>Magnoliopsida</taxon>
        <taxon>eudicotyledons</taxon>
        <taxon>Gunneridae</taxon>
        <taxon>Pentapetalae</taxon>
        <taxon>asterids</taxon>
        <taxon>lamiids</taxon>
        <taxon>Lamiales</taxon>
        <taxon>Bignoniaceae</taxon>
        <taxon>Crescentiina</taxon>
        <taxon>Tabebuia alliance</taxon>
        <taxon>Handroanthus</taxon>
    </lineage>
</organism>
<dbReference type="PROSITE" id="PS50011">
    <property type="entry name" value="PROTEIN_KINASE_DOM"/>
    <property type="match status" value="1"/>
</dbReference>
<dbReference type="PANTHER" id="PTHR46699">
    <property type="entry name" value="SERINE/THREONINE-PROTEIN KINASE STN8, CHLOROPLASTIC-RELATED"/>
    <property type="match status" value="1"/>
</dbReference>
<comment type="caution">
    <text evidence="2">The sequence shown here is derived from an EMBL/GenBank/DDBJ whole genome shotgun (WGS) entry which is preliminary data.</text>
</comment>
<dbReference type="GO" id="GO:0005524">
    <property type="term" value="F:ATP binding"/>
    <property type="evidence" value="ECO:0007669"/>
    <property type="project" value="InterPro"/>
</dbReference>
<dbReference type="Proteomes" id="UP000231279">
    <property type="component" value="Unassembled WGS sequence"/>
</dbReference>
<dbReference type="PROSITE" id="PS00108">
    <property type="entry name" value="PROTEIN_KINASE_ST"/>
    <property type="match status" value="1"/>
</dbReference>
<evidence type="ECO:0000259" key="1">
    <source>
        <dbReference type="PROSITE" id="PS50011"/>
    </source>
</evidence>
<keyword evidence="3" id="KW-1185">Reference proteome</keyword>
<dbReference type="Gene3D" id="3.30.200.20">
    <property type="entry name" value="Phosphorylase Kinase, domain 1"/>
    <property type="match status" value="1"/>
</dbReference>
<dbReference type="GO" id="GO:0004674">
    <property type="term" value="F:protein serine/threonine kinase activity"/>
    <property type="evidence" value="ECO:0007669"/>
    <property type="project" value="UniProtKB-EC"/>
</dbReference>
<dbReference type="PANTHER" id="PTHR46699:SF1">
    <property type="entry name" value="SERINE_THREONINE-PROTEIN KINASE STN8, CHLOROPLASTIC"/>
    <property type="match status" value="1"/>
</dbReference>
<evidence type="ECO:0000313" key="3">
    <source>
        <dbReference type="Proteomes" id="UP000231279"/>
    </source>
</evidence>
<feature type="domain" description="Protein kinase" evidence="1">
    <location>
        <begin position="143"/>
        <end position="505"/>
    </location>
</feature>
<name>A0A2G9HA96_9LAMI</name>
<dbReference type="STRING" id="429701.A0A2G9HA96"/>
<gene>
    <name evidence="2" type="ORF">CDL12_12930</name>
</gene>
<dbReference type="SUPFAM" id="SSF56112">
    <property type="entry name" value="Protein kinase-like (PK-like)"/>
    <property type="match status" value="1"/>
</dbReference>
<proteinExistence type="predicted"/>
<dbReference type="EC" id="2.7.11.1" evidence="2"/>
<dbReference type="OrthoDB" id="10252171at2759"/>
<dbReference type="Gene3D" id="1.10.510.10">
    <property type="entry name" value="Transferase(Phosphotransferase) domain 1"/>
    <property type="match status" value="1"/>
</dbReference>
<dbReference type="Pfam" id="PF00069">
    <property type="entry name" value="Pkinase"/>
    <property type="match status" value="1"/>
</dbReference>
<dbReference type="SMART" id="SM00220">
    <property type="entry name" value="S_TKc"/>
    <property type="match status" value="1"/>
</dbReference>